<reference evidence="2" key="1">
    <citation type="journal article" date="2020" name="Nature">
        <title>Giant virus diversity and host interactions through global metagenomics.</title>
        <authorList>
            <person name="Schulz F."/>
            <person name="Roux S."/>
            <person name="Paez-Espino D."/>
            <person name="Jungbluth S."/>
            <person name="Walsh D.A."/>
            <person name="Denef V.J."/>
            <person name="McMahon K.D."/>
            <person name="Konstantinidis K.T."/>
            <person name="Eloe-Fadrosh E.A."/>
            <person name="Kyrpides N.C."/>
            <person name="Woyke T."/>
        </authorList>
    </citation>
    <scope>NUCLEOTIDE SEQUENCE</scope>
    <source>
        <strain evidence="2">GVMAG-S-1035124-57</strain>
    </source>
</reference>
<accession>A0A6C0M3Q2</accession>
<protein>
    <submittedName>
        <fullName evidence="2">Uncharacterized protein</fullName>
    </submittedName>
</protein>
<proteinExistence type="predicted"/>
<keyword evidence="1" id="KW-0812">Transmembrane</keyword>
<name>A0A6C0M3Q2_9ZZZZ</name>
<keyword evidence="1" id="KW-1133">Transmembrane helix</keyword>
<keyword evidence="1" id="KW-0472">Membrane</keyword>
<dbReference type="EMBL" id="MN740632">
    <property type="protein sequence ID" value="QHU36092.1"/>
    <property type="molecule type" value="Genomic_DNA"/>
</dbReference>
<dbReference type="AlphaFoldDB" id="A0A6C0M3Q2"/>
<organism evidence="2">
    <name type="scientific">viral metagenome</name>
    <dbReference type="NCBI Taxonomy" id="1070528"/>
    <lineage>
        <taxon>unclassified sequences</taxon>
        <taxon>metagenomes</taxon>
        <taxon>organismal metagenomes</taxon>
    </lineage>
</organism>
<evidence type="ECO:0000256" key="1">
    <source>
        <dbReference type="SAM" id="Phobius"/>
    </source>
</evidence>
<evidence type="ECO:0000313" key="2">
    <source>
        <dbReference type="EMBL" id="QHU36092.1"/>
    </source>
</evidence>
<sequence>MQINNETMHANPILCKCACSMEAHFTRWCSYAHVAIAITAMAAMMPVLFLQMI</sequence>
<feature type="transmembrane region" description="Helical" evidence="1">
    <location>
        <begin position="30"/>
        <end position="50"/>
    </location>
</feature>